<gene>
    <name evidence="7" type="ORF">AF332_03720</name>
</gene>
<accession>A0A0M0G921</accession>
<name>A0A0M0G921_SPOGL</name>
<evidence type="ECO:0000313" key="8">
    <source>
        <dbReference type="Proteomes" id="UP000037109"/>
    </source>
</evidence>
<keyword evidence="3" id="KW-0238">DNA-binding</keyword>
<evidence type="ECO:0000259" key="5">
    <source>
        <dbReference type="Pfam" id="PF04542"/>
    </source>
</evidence>
<keyword evidence="8" id="KW-1185">Reference proteome</keyword>
<evidence type="ECO:0000256" key="2">
    <source>
        <dbReference type="ARBA" id="ARBA00023082"/>
    </source>
</evidence>
<dbReference type="Gene3D" id="1.10.1740.10">
    <property type="match status" value="1"/>
</dbReference>
<dbReference type="Pfam" id="PF04542">
    <property type="entry name" value="Sigma70_r2"/>
    <property type="match status" value="1"/>
</dbReference>
<dbReference type="InterPro" id="IPR014284">
    <property type="entry name" value="RNA_pol_sigma-70_dom"/>
</dbReference>
<feature type="domain" description="RNA polymerase sigma-70 region 4" evidence="6">
    <location>
        <begin position="111"/>
        <end position="155"/>
    </location>
</feature>
<dbReference type="GO" id="GO:0016987">
    <property type="term" value="F:sigma factor activity"/>
    <property type="evidence" value="ECO:0007669"/>
    <property type="project" value="UniProtKB-KW"/>
</dbReference>
<dbReference type="RefSeq" id="WP_053433367.1">
    <property type="nucleotide sequence ID" value="NZ_LGUF01000007.1"/>
</dbReference>
<dbReference type="GO" id="GO:0003677">
    <property type="term" value="F:DNA binding"/>
    <property type="evidence" value="ECO:0007669"/>
    <property type="project" value="UniProtKB-KW"/>
</dbReference>
<proteinExistence type="predicted"/>
<keyword evidence="1" id="KW-0805">Transcription regulation</keyword>
<evidence type="ECO:0000256" key="4">
    <source>
        <dbReference type="ARBA" id="ARBA00023163"/>
    </source>
</evidence>
<dbReference type="OrthoDB" id="9783788at2"/>
<dbReference type="NCBIfam" id="TIGR02937">
    <property type="entry name" value="sigma70-ECF"/>
    <property type="match status" value="1"/>
</dbReference>
<comment type="caution">
    <text evidence="7">The sequence shown here is derived from an EMBL/GenBank/DDBJ whole genome shotgun (WGS) entry which is preliminary data.</text>
</comment>
<dbReference type="Gene3D" id="1.10.10.10">
    <property type="entry name" value="Winged helix-like DNA-binding domain superfamily/Winged helix DNA-binding domain"/>
    <property type="match status" value="1"/>
</dbReference>
<dbReference type="PANTHER" id="PTHR30385:SF7">
    <property type="entry name" value="RNA POLYMERASE SIGMA FACTOR FLIA"/>
    <property type="match status" value="1"/>
</dbReference>
<dbReference type="GO" id="GO:0006352">
    <property type="term" value="P:DNA-templated transcription initiation"/>
    <property type="evidence" value="ECO:0007669"/>
    <property type="project" value="InterPro"/>
</dbReference>
<dbReference type="Proteomes" id="UP000037109">
    <property type="component" value="Unassembled WGS sequence"/>
</dbReference>
<dbReference type="EMBL" id="LGUF01000007">
    <property type="protein sequence ID" value="KON86007.1"/>
    <property type="molecule type" value="Genomic_DNA"/>
</dbReference>
<dbReference type="InterPro" id="IPR013325">
    <property type="entry name" value="RNA_pol_sigma_r2"/>
</dbReference>
<dbReference type="InterPro" id="IPR007630">
    <property type="entry name" value="RNA_pol_sigma70_r4"/>
</dbReference>
<protein>
    <submittedName>
        <fullName evidence="7">Uncharacterized protein</fullName>
    </submittedName>
</protein>
<dbReference type="SUPFAM" id="SSF88659">
    <property type="entry name" value="Sigma3 and sigma4 domains of RNA polymerase sigma factors"/>
    <property type="match status" value="1"/>
</dbReference>
<dbReference type="Pfam" id="PF04545">
    <property type="entry name" value="Sigma70_r4"/>
    <property type="match status" value="1"/>
</dbReference>
<sequence>MESFEQAAEQYEPMIHQIIRSLSIYKNQEEYFQIGLIRLWEVWNQFDPAKGNFLTFAYSAVKQKMIDELRKSSLQKNSTVTQDEKFWSSAEAPYKDRPLEDAQLLSYCDGLTKNQTIWVISSFLYDLSTSQIAEQHGVSVSAVKDWKKGALAKLRTSLQQEYRH</sequence>
<feature type="domain" description="RNA polymerase sigma-70 region 2" evidence="5">
    <location>
        <begin position="9"/>
        <end position="73"/>
    </location>
</feature>
<dbReference type="AlphaFoldDB" id="A0A0M0G921"/>
<dbReference type="STRING" id="1459.AF332_03720"/>
<evidence type="ECO:0000313" key="7">
    <source>
        <dbReference type="EMBL" id="KON86007.1"/>
    </source>
</evidence>
<dbReference type="InterPro" id="IPR007627">
    <property type="entry name" value="RNA_pol_sigma70_r2"/>
</dbReference>
<reference evidence="8" key="1">
    <citation type="submission" date="2015-07" db="EMBL/GenBank/DDBJ databases">
        <title>Fjat-10036 dsm4.</title>
        <authorList>
            <person name="Liu B."/>
            <person name="Wang J."/>
            <person name="Zhu Y."/>
            <person name="Liu G."/>
            <person name="Chen Q."/>
            <person name="Chen Z."/>
            <person name="Lan J."/>
            <person name="Che J."/>
            <person name="Ge C."/>
            <person name="Shi H."/>
            <person name="Pan Z."/>
            <person name="Liu X."/>
        </authorList>
    </citation>
    <scope>NUCLEOTIDE SEQUENCE [LARGE SCALE GENOMIC DNA]</scope>
    <source>
        <strain evidence="8">DSM 4</strain>
    </source>
</reference>
<evidence type="ECO:0000259" key="6">
    <source>
        <dbReference type="Pfam" id="PF04545"/>
    </source>
</evidence>
<dbReference type="PANTHER" id="PTHR30385">
    <property type="entry name" value="SIGMA FACTOR F FLAGELLAR"/>
    <property type="match status" value="1"/>
</dbReference>
<dbReference type="InterPro" id="IPR036388">
    <property type="entry name" value="WH-like_DNA-bd_sf"/>
</dbReference>
<evidence type="ECO:0000256" key="1">
    <source>
        <dbReference type="ARBA" id="ARBA00023015"/>
    </source>
</evidence>
<dbReference type="InterPro" id="IPR013324">
    <property type="entry name" value="RNA_pol_sigma_r3/r4-like"/>
</dbReference>
<dbReference type="PATRIC" id="fig|1459.3.peg.764"/>
<organism evidence="7 8">
    <name type="scientific">Sporosarcina globispora</name>
    <name type="common">Bacillus globisporus</name>
    <dbReference type="NCBI Taxonomy" id="1459"/>
    <lineage>
        <taxon>Bacteria</taxon>
        <taxon>Bacillati</taxon>
        <taxon>Bacillota</taxon>
        <taxon>Bacilli</taxon>
        <taxon>Bacillales</taxon>
        <taxon>Caryophanaceae</taxon>
        <taxon>Sporosarcina</taxon>
    </lineage>
</organism>
<keyword evidence="4" id="KW-0804">Transcription</keyword>
<keyword evidence="2" id="KW-0731">Sigma factor</keyword>
<dbReference type="SUPFAM" id="SSF88946">
    <property type="entry name" value="Sigma2 domain of RNA polymerase sigma factors"/>
    <property type="match status" value="1"/>
</dbReference>
<evidence type="ECO:0000256" key="3">
    <source>
        <dbReference type="ARBA" id="ARBA00023125"/>
    </source>
</evidence>